<comment type="subcellular location">
    <subcellularLocation>
        <location evidence="1">Cell membrane</location>
        <topology evidence="1">Multi-pass membrane protein</topology>
    </subcellularLocation>
</comment>
<evidence type="ECO:0000313" key="9">
    <source>
        <dbReference type="EMBL" id="MBU5673837.1"/>
    </source>
</evidence>
<evidence type="ECO:0000256" key="2">
    <source>
        <dbReference type="ARBA" id="ARBA00007362"/>
    </source>
</evidence>
<evidence type="ECO:0000313" key="10">
    <source>
        <dbReference type="Proteomes" id="UP000743001"/>
    </source>
</evidence>
<keyword evidence="6 7" id="KW-0472">Membrane</keyword>
<gene>
    <name evidence="9" type="ORF">KQJ23_18545</name>
</gene>
<organism evidence="9 10">
    <name type="scientific">Paenibacillus brevis</name>
    <dbReference type="NCBI Taxonomy" id="2841508"/>
    <lineage>
        <taxon>Bacteria</taxon>
        <taxon>Bacillati</taxon>
        <taxon>Bacillota</taxon>
        <taxon>Bacilli</taxon>
        <taxon>Bacillales</taxon>
        <taxon>Paenibacillaceae</taxon>
        <taxon>Paenibacillus</taxon>
    </lineage>
</organism>
<evidence type="ECO:0000256" key="5">
    <source>
        <dbReference type="ARBA" id="ARBA00022989"/>
    </source>
</evidence>
<dbReference type="Pfam" id="PF00892">
    <property type="entry name" value="EamA"/>
    <property type="match status" value="1"/>
</dbReference>
<accession>A0ABS6FUD6</accession>
<proteinExistence type="inferred from homology"/>
<evidence type="ECO:0000256" key="7">
    <source>
        <dbReference type="SAM" id="Phobius"/>
    </source>
</evidence>
<feature type="domain" description="EamA" evidence="8">
    <location>
        <begin position="48"/>
        <end position="118"/>
    </location>
</feature>
<keyword evidence="10" id="KW-1185">Reference proteome</keyword>
<dbReference type="PANTHER" id="PTHR30561">
    <property type="entry name" value="SMR FAMILY PROTON-DEPENDENT DRUG EFFLUX TRANSPORTER SUGE"/>
    <property type="match status" value="1"/>
</dbReference>
<keyword evidence="5 7" id="KW-1133">Transmembrane helix</keyword>
<evidence type="ECO:0000259" key="8">
    <source>
        <dbReference type="Pfam" id="PF00892"/>
    </source>
</evidence>
<dbReference type="InterPro" id="IPR000390">
    <property type="entry name" value="Small_drug/metabolite_transptr"/>
</dbReference>
<dbReference type="InterPro" id="IPR000620">
    <property type="entry name" value="EamA_dom"/>
</dbReference>
<evidence type="ECO:0000256" key="3">
    <source>
        <dbReference type="ARBA" id="ARBA00022475"/>
    </source>
</evidence>
<evidence type="ECO:0000256" key="4">
    <source>
        <dbReference type="ARBA" id="ARBA00022692"/>
    </source>
</evidence>
<feature type="transmembrane region" description="Helical" evidence="7">
    <location>
        <begin position="75"/>
        <end position="95"/>
    </location>
</feature>
<dbReference type="EMBL" id="JAHLQJ010000018">
    <property type="protein sequence ID" value="MBU5673837.1"/>
    <property type="molecule type" value="Genomic_DNA"/>
</dbReference>
<keyword evidence="4 7" id="KW-0812">Transmembrane</keyword>
<comment type="caution">
    <text evidence="9">The sequence shown here is derived from an EMBL/GenBank/DDBJ whole genome shotgun (WGS) entry which is preliminary data.</text>
</comment>
<sequence length="122" mass="14068">MGYLYVLGTILFTVYGQLVMKWRISKFGSLPEPFIDKLLFLIKLVFDPFIFSSLLSAFIASLFWMAAMTKFNISYAYPFMSFSYVLVFIFSIFIFKEPITVYKMVGLVFIVIGIIISSRSIS</sequence>
<feature type="transmembrane region" description="Helical" evidence="7">
    <location>
        <begin position="40"/>
        <end position="63"/>
    </location>
</feature>
<dbReference type="PANTHER" id="PTHR30561:SF9">
    <property type="entry name" value="4-AMINO-4-DEOXY-L-ARABINOSE-PHOSPHOUNDECAPRENOL FLIPPASE SUBUNIT ARNF-RELATED"/>
    <property type="match status" value="1"/>
</dbReference>
<comment type="similarity">
    <text evidence="2">Belongs to the EamA transporter family.</text>
</comment>
<reference evidence="9 10" key="1">
    <citation type="submission" date="2021-06" db="EMBL/GenBank/DDBJ databases">
        <authorList>
            <person name="Sun Q."/>
            <person name="Li D."/>
        </authorList>
    </citation>
    <scope>NUCLEOTIDE SEQUENCE [LARGE SCALE GENOMIC DNA]</scope>
    <source>
        <strain evidence="9 10">MSJ-6</strain>
    </source>
</reference>
<dbReference type="Proteomes" id="UP000743001">
    <property type="component" value="Unassembled WGS sequence"/>
</dbReference>
<feature type="transmembrane region" description="Helical" evidence="7">
    <location>
        <begin position="101"/>
        <end position="121"/>
    </location>
</feature>
<keyword evidence="3" id="KW-1003">Cell membrane</keyword>
<name>A0ABS6FUD6_9BACL</name>
<evidence type="ECO:0000256" key="6">
    <source>
        <dbReference type="ARBA" id="ARBA00023136"/>
    </source>
</evidence>
<protein>
    <submittedName>
        <fullName evidence="9">EamA family transporter</fullName>
    </submittedName>
</protein>
<evidence type="ECO:0000256" key="1">
    <source>
        <dbReference type="ARBA" id="ARBA00004651"/>
    </source>
</evidence>